<name>A0A3L6QCJ8_PANMI</name>
<dbReference type="PANTHER" id="PTHR33621">
    <property type="entry name" value="ASPARTIC/GLUTAMIC ACID-RICH PROTEIN"/>
    <property type="match status" value="1"/>
</dbReference>
<dbReference type="OrthoDB" id="1916794at2759"/>
<dbReference type="EMBL" id="PQIB02000013">
    <property type="protein sequence ID" value="RLM74917.1"/>
    <property type="molecule type" value="Genomic_DNA"/>
</dbReference>
<accession>A0A3L6QCJ8</accession>
<evidence type="ECO:0000313" key="1">
    <source>
        <dbReference type="EMBL" id="RLM74917.1"/>
    </source>
</evidence>
<dbReference type="PANTHER" id="PTHR33621:SF2">
    <property type="entry name" value="RIBOSOMAL L1 DOMAIN-CONTAINING PROTEIN"/>
    <property type="match status" value="1"/>
</dbReference>
<dbReference type="Proteomes" id="UP000275267">
    <property type="component" value="Unassembled WGS sequence"/>
</dbReference>
<proteinExistence type="predicted"/>
<protein>
    <submittedName>
        <fullName evidence="1">Uncharacterized protein</fullName>
    </submittedName>
</protein>
<sequence>MSDLKITDCEVVEQKKTKVIIDKKQQSTVTMDEDVVGDHFETDVVHADELKKVAATNEVPQLTGTEDEVLNEDKVAVITEEVPHSTGTMDECIQKIHFDIGFVQDDEPDNTVVTDNMSEVTVTDGAAKNTFTWDIPQELNIAEGSNDHMTQALLGNVTESICKNIISVETSVSVSEGTSVCNNSSERNTAEPVAVQEEKGVKVVKESVDLNKFSLGQLRAKLKKKLNAKKNKEAKRVALARVDENVCRSHSEVQQQNLNLQQH</sequence>
<evidence type="ECO:0000313" key="2">
    <source>
        <dbReference type="Proteomes" id="UP000275267"/>
    </source>
</evidence>
<reference evidence="2" key="1">
    <citation type="journal article" date="2019" name="Nat. Commun.">
        <title>The genome of broomcorn millet.</title>
        <authorList>
            <person name="Zou C."/>
            <person name="Miki D."/>
            <person name="Li D."/>
            <person name="Tang Q."/>
            <person name="Xiao L."/>
            <person name="Rajput S."/>
            <person name="Deng P."/>
            <person name="Jia W."/>
            <person name="Huang R."/>
            <person name="Zhang M."/>
            <person name="Sun Y."/>
            <person name="Hu J."/>
            <person name="Fu X."/>
            <person name="Schnable P.S."/>
            <person name="Li F."/>
            <person name="Zhang H."/>
            <person name="Feng B."/>
            <person name="Zhu X."/>
            <person name="Liu R."/>
            <person name="Schnable J.C."/>
            <person name="Zhu J.-K."/>
            <person name="Zhang H."/>
        </authorList>
    </citation>
    <scope>NUCLEOTIDE SEQUENCE [LARGE SCALE GENOMIC DNA]</scope>
</reference>
<gene>
    <name evidence="1" type="ORF">C2845_PM15G20560</name>
</gene>
<keyword evidence="2" id="KW-1185">Reference proteome</keyword>
<dbReference type="AlphaFoldDB" id="A0A3L6QCJ8"/>
<comment type="caution">
    <text evidence="1">The sequence shown here is derived from an EMBL/GenBank/DDBJ whole genome shotgun (WGS) entry which is preliminary data.</text>
</comment>
<organism evidence="1 2">
    <name type="scientific">Panicum miliaceum</name>
    <name type="common">Proso millet</name>
    <name type="synonym">Broomcorn millet</name>
    <dbReference type="NCBI Taxonomy" id="4540"/>
    <lineage>
        <taxon>Eukaryota</taxon>
        <taxon>Viridiplantae</taxon>
        <taxon>Streptophyta</taxon>
        <taxon>Embryophyta</taxon>
        <taxon>Tracheophyta</taxon>
        <taxon>Spermatophyta</taxon>
        <taxon>Magnoliopsida</taxon>
        <taxon>Liliopsida</taxon>
        <taxon>Poales</taxon>
        <taxon>Poaceae</taxon>
        <taxon>PACMAD clade</taxon>
        <taxon>Panicoideae</taxon>
        <taxon>Panicodae</taxon>
        <taxon>Paniceae</taxon>
        <taxon>Panicinae</taxon>
        <taxon>Panicum</taxon>
        <taxon>Panicum sect. Panicum</taxon>
    </lineage>
</organism>